<sequence length="555" mass="59321">MMEGLKKRTRKAFGIRKKEKDTDSTGSPDRDGGPQKKTNGAPNGFYGEIDWDRYNTPEVDEEGYSIRPEEEEGAAPKEKSHFFSSSESEEEEDHRKKFKIKIRPLPADTNIAAPSVDELKASIGNIALSPSPLRRSPGLAKRNPGEEIARPRRAVPTPAPAPAPAPPPEPASNKKSPVPEDATALFGPPLETAFDEQKTSEALPPLPPKNVPTSPPPIESPATEPTDGQKEEENSRQTSQRPSIADLDNIFGPEDSPKPGQDVGDKWICFNDESPQRPPPLSEGEPAPPFPSSPPPPAEPAPPLPKSPPPSEELNAPLPKSPPPPAEPAPSPPSIESPKDSLPPVPAVPKSTTPSPPTVPPPPVEEAPPPPKSDDLSHPKTDFALCALLTETQSDPPNSPPTTVETSERTIPPPLVLNQEDNKSPEETPSKEDPSESSASPKEIGQGSHSTPPPPPPPTYRAVVSSPGPIPPAGSSGNESETDQPSLVWFDRGKFYLTFEGCSRGPSPLTMGAQDTLPVAAAFTETVSAYFKGADPNKYVTIFTSQNQNHISFYI</sequence>
<reference evidence="2" key="2">
    <citation type="submission" date="2025-09" db="UniProtKB">
        <authorList>
            <consortium name="Ensembl"/>
        </authorList>
    </citation>
    <scope>IDENTIFICATION</scope>
</reference>
<evidence type="ECO:0000313" key="2">
    <source>
        <dbReference type="Ensembl" id="ENSCCRP00010026020.1"/>
    </source>
</evidence>
<dbReference type="Proteomes" id="UP000694427">
    <property type="component" value="Unplaced"/>
</dbReference>
<feature type="compositionally biased region" description="Acidic residues" evidence="1">
    <location>
        <begin position="58"/>
        <end position="73"/>
    </location>
</feature>
<feature type="compositionally biased region" description="Pro residues" evidence="1">
    <location>
        <begin position="319"/>
        <end position="347"/>
    </location>
</feature>
<feature type="compositionally biased region" description="Pro residues" evidence="1">
    <location>
        <begin position="354"/>
        <end position="371"/>
    </location>
</feature>
<name>A0A8C1J1Q2_CYPCA</name>
<feature type="compositionally biased region" description="Polar residues" evidence="1">
    <location>
        <begin position="390"/>
        <end position="405"/>
    </location>
</feature>
<proteinExistence type="predicted"/>
<evidence type="ECO:0000313" key="3">
    <source>
        <dbReference type="Proteomes" id="UP000694427"/>
    </source>
</evidence>
<feature type="compositionally biased region" description="Pro residues" evidence="1">
    <location>
        <begin position="204"/>
        <end position="219"/>
    </location>
</feature>
<organism evidence="2 3">
    <name type="scientific">Cyprinus carpio</name>
    <name type="common">Common carp</name>
    <dbReference type="NCBI Taxonomy" id="7962"/>
    <lineage>
        <taxon>Eukaryota</taxon>
        <taxon>Metazoa</taxon>
        <taxon>Chordata</taxon>
        <taxon>Craniata</taxon>
        <taxon>Vertebrata</taxon>
        <taxon>Euteleostomi</taxon>
        <taxon>Actinopterygii</taxon>
        <taxon>Neopterygii</taxon>
        <taxon>Teleostei</taxon>
        <taxon>Ostariophysi</taxon>
        <taxon>Cypriniformes</taxon>
        <taxon>Cyprinidae</taxon>
        <taxon>Cyprininae</taxon>
        <taxon>Cyprinus</taxon>
    </lineage>
</organism>
<feature type="compositionally biased region" description="Basic and acidic residues" evidence="1">
    <location>
        <begin position="372"/>
        <end position="381"/>
    </location>
</feature>
<keyword evidence="3" id="KW-1185">Reference proteome</keyword>
<feature type="compositionally biased region" description="Basic and acidic residues" evidence="1">
    <location>
        <begin position="16"/>
        <end position="34"/>
    </location>
</feature>
<feature type="compositionally biased region" description="Pro residues" evidence="1">
    <location>
        <begin position="157"/>
        <end position="170"/>
    </location>
</feature>
<feature type="region of interest" description="Disordered" evidence="1">
    <location>
        <begin position="126"/>
        <end position="484"/>
    </location>
</feature>
<accession>A0A8C1J1Q2</accession>
<feature type="region of interest" description="Disordered" evidence="1">
    <location>
        <begin position="1"/>
        <end position="101"/>
    </location>
</feature>
<evidence type="ECO:0000256" key="1">
    <source>
        <dbReference type="SAM" id="MobiDB-lite"/>
    </source>
</evidence>
<feature type="compositionally biased region" description="Basic and acidic residues" evidence="1">
    <location>
        <begin position="420"/>
        <end position="434"/>
    </location>
</feature>
<reference evidence="2" key="1">
    <citation type="submission" date="2025-08" db="UniProtKB">
        <authorList>
            <consortium name="Ensembl"/>
        </authorList>
    </citation>
    <scope>IDENTIFICATION</scope>
</reference>
<protein>
    <submittedName>
        <fullName evidence="2">SH3GL interacting endocytic adaptor 1a</fullName>
    </submittedName>
</protein>
<dbReference type="Ensembl" id="ENSCCRT00010028563.1">
    <property type="protein sequence ID" value="ENSCCRP00010026020.1"/>
    <property type="gene ID" value="ENSCCRG00010011195.1"/>
</dbReference>
<feature type="compositionally biased region" description="Pro residues" evidence="1">
    <location>
        <begin position="276"/>
        <end position="311"/>
    </location>
</feature>
<dbReference type="AlphaFoldDB" id="A0A8C1J1Q2"/>